<proteinExistence type="predicted"/>
<feature type="domain" description="CD-NTase associated protein 4-like DNA endonuclease" evidence="1">
    <location>
        <begin position="11"/>
        <end position="234"/>
    </location>
</feature>
<dbReference type="Pfam" id="PF14130">
    <property type="entry name" value="Cap4_nuclease"/>
    <property type="match status" value="1"/>
</dbReference>
<accession>A0ABS9X294</accession>
<protein>
    <submittedName>
        <fullName evidence="2">DUF4297 domain-containing protein</fullName>
    </submittedName>
</protein>
<dbReference type="InterPro" id="IPR025382">
    <property type="entry name" value="Cap4-like_endonuclease_dom"/>
</dbReference>
<gene>
    <name evidence="2" type="ORF">L3081_14470</name>
</gene>
<reference evidence="2" key="1">
    <citation type="submission" date="2022-01" db="EMBL/GenBank/DDBJ databases">
        <title>Colwellia maritima, isolated from seawater.</title>
        <authorList>
            <person name="Kristyanto S."/>
            <person name="Jung J."/>
            <person name="Jeon C.O."/>
        </authorList>
    </citation>
    <scope>NUCLEOTIDE SEQUENCE</scope>
    <source>
        <strain evidence="2">MSW7</strain>
    </source>
</reference>
<sequence length="389" mass="44443">MLETKKPREQSGRDSFSRYRAQVRSAAIASLSILEGDDVDRVYCDLHDDFVVRKKNSSGYSYVFYQVKTMGKKNHNWTLNELFGLRGTLKDQNQQSTDKIKNSFIGKLLLHTVVFDQYCNSVVFQTNIHNANDVENLLTDIEDGEFQNKFSEVLINRFNNCFPDEIVTELSPDEIKERLSKLKFETDVQYLKNGDDNFEPLARDKIYKFSEVDLLHTESKEILMKLLELVERKSSGVIAELTSESIEEFAGISIDDLLSILSISKDAYDNLLKGGDNKAIKSASIIQRTLTTAGGSEEVEYCSRCKTNWDLWLRKNRHVILEFELQSITSQIKQLLNDLTQGGNSINLVKLSKPIKDLVRELTEEDQIYDLNHELILGGIFAELVKGKS</sequence>
<evidence type="ECO:0000313" key="3">
    <source>
        <dbReference type="Proteomes" id="UP001139646"/>
    </source>
</evidence>
<evidence type="ECO:0000313" key="2">
    <source>
        <dbReference type="EMBL" id="MCI2284369.1"/>
    </source>
</evidence>
<dbReference type="RefSeq" id="WP_242286807.1">
    <property type="nucleotide sequence ID" value="NZ_JAKKSL010000002.1"/>
</dbReference>
<name>A0ABS9X294_9GAMM</name>
<dbReference type="EMBL" id="JAKKSL010000002">
    <property type="protein sequence ID" value="MCI2284369.1"/>
    <property type="molecule type" value="Genomic_DNA"/>
</dbReference>
<comment type="caution">
    <text evidence="2">The sequence shown here is derived from an EMBL/GenBank/DDBJ whole genome shotgun (WGS) entry which is preliminary data.</text>
</comment>
<dbReference type="Proteomes" id="UP001139646">
    <property type="component" value="Unassembled WGS sequence"/>
</dbReference>
<organism evidence="2 3">
    <name type="scientific">Colwellia maritima</name>
    <dbReference type="NCBI Taxonomy" id="2912588"/>
    <lineage>
        <taxon>Bacteria</taxon>
        <taxon>Pseudomonadati</taxon>
        <taxon>Pseudomonadota</taxon>
        <taxon>Gammaproteobacteria</taxon>
        <taxon>Alteromonadales</taxon>
        <taxon>Colwelliaceae</taxon>
        <taxon>Colwellia</taxon>
    </lineage>
</organism>
<evidence type="ECO:0000259" key="1">
    <source>
        <dbReference type="Pfam" id="PF14130"/>
    </source>
</evidence>
<keyword evidence="3" id="KW-1185">Reference proteome</keyword>